<dbReference type="InterPro" id="IPR001806">
    <property type="entry name" value="Small_GTPase"/>
</dbReference>
<evidence type="ECO:0000256" key="1">
    <source>
        <dbReference type="ARBA" id="ARBA00004496"/>
    </source>
</evidence>
<dbReference type="Pfam" id="PF00071">
    <property type="entry name" value="Ras"/>
    <property type="match status" value="1"/>
</dbReference>
<dbReference type="SMART" id="SM00175">
    <property type="entry name" value="RAB"/>
    <property type="match status" value="1"/>
</dbReference>
<evidence type="ECO:0000256" key="6">
    <source>
        <dbReference type="SAM" id="Coils"/>
    </source>
</evidence>
<evidence type="ECO:0000256" key="4">
    <source>
        <dbReference type="ARBA" id="ARBA00023054"/>
    </source>
</evidence>
<dbReference type="SMART" id="SM00173">
    <property type="entry name" value="RAS"/>
    <property type="match status" value="1"/>
</dbReference>
<dbReference type="AlphaFoldDB" id="A0A2I0U3P8"/>
<dbReference type="PROSITE" id="PS51420">
    <property type="entry name" value="RHO"/>
    <property type="match status" value="1"/>
</dbReference>
<evidence type="ECO:0000256" key="2">
    <source>
        <dbReference type="ARBA" id="ARBA00022490"/>
    </source>
</evidence>
<evidence type="ECO:0000313" key="9">
    <source>
        <dbReference type="Proteomes" id="UP000233556"/>
    </source>
</evidence>
<reference evidence="9" key="1">
    <citation type="submission" date="2017-11" db="EMBL/GenBank/DDBJ databases">
        <authorList>
            <person name="Lima N.C."/>
            <person name="Parody-Merino A.M."/>
            <person name="Battley P.F."/>
            <person name="Fidler A.E."/>
            <person name="Prosdocimi F."/>
        </authorList>
    </citation>
    <scope>NUCLEOTIDE SEQUENCE [LARGE SCALE GENOMIC DNA]</scope>
</reference>
<name>A0A2I0U3P8_LIMLA</name>
<gene>
    <name evidence="8" type="ORF">llap_9002</name>
</gene>
<dbReference type="GO" id="GO:0005525">
    <property type="term" value="F:GTP binding"/>
    <property type="evidence" value="ECO:0007669"/>
    <property type="project" value="UniProtKB-KW"/>
</dbReference>
<organism evidence="8 9">
    <name type="scientific">Limosa lapponica baueri</name>
    <dbReference type="NCBI Taxonomy" id="1758121"/>
    <lineage>
        <taxon>Eukaryota</taxon>
        <taxon>Metazoa</taxon>
        <taxon>Chordata</taxon>
        <taxon>Craniata</taxon>
        <taxon>Vertebrata</taxon>
        <taxon>Euteleostomi</taxon>
        <taxon>Archelosauria</taxon>
        <taxon>Archosauria</taxon>
        <taxon>Dinosauria</taxon>
        <taxon>Saurischia</taxon>
        <taxon>Theropoda</taxon>
        <taxon>Coelurosauria</taxon>
        <taxon>Aves</taxon>
        <taxon>Neognathae</taxon>
        <taxon>Neoaves</taxon>
        <taxon>Charadriiformes</taxon>
        <taxon>Scolopacidae</taxon>
        <taxon>Limosa</taxon>
    </lineage>
</organism>
<dbReference type="CDD" id="cd00154">
    <property type="entry name" value="Rab"/>
    <property type="match status" value="1"/>
</dbReference>
<comment type="subcellular location">
    <subcellularLocation>
        <location evidence="1">Cytoplasm</location>
    </subcellularLocation>
</comment>
<accession>A0A2I0U3P8</accession>
<dbReference type="Proteomes" id="UP000233556">
    <property type="component" value="Unassembled WGS sequence"/>
</dbReference>
<evidence type="ECO:0000256" key="5">
    <source>
        <dbReference type="ARBA" id="ARBA00023134"/>
    </source>
</evidence>
<dbReference type="NCBIfam" id="TIGR00231">
    <property type="entry name" value="small_GTP"/>
    <property type="match status" value="1"/>
</dbReference>
<feature type="coiled-coil region" evidence="6">
    <location>
        <begin position="12"/>
        <end position="60"/>
    </location>
</feature>
<dbReference type="GO" id="GO:0005737">
    <property type="term" value="C:cytoplasm"/>
    <property type="evidence" value="ECO:0007669"/>
    <property type="project" value="UniProtKB-SubCell"/>
</dbReference>
<dbReference type="Gene3D" id="3.40.50.300">
    <property type="entry name" value="P-loop containing nucleotide triphosphate hydrolases"/>
    <property type="match status" value="1"/>
</dbReference>
<dbReference type="PANTHER" id="PTHR47977">
    <property type="entry name" value="RAS-RELATED PROTEIN RAB"/>
    <property type="match status" value="1"/>
</dbReference>
<dbReference type="PRINTS" id="PR00449">
    <property type="entry name" value="RASTRNSFRMNG"/>
</dbReference>
<evidence type="ECO:0000313" key="8">
    <source>
        <dbReference type="EMBL" id="PKU40686.1"/>
    </source>
</evidence>
<dbReference type="EMBL" id="KZ506221">
    <property type="protein sequence ID" value="PKU40686.1"/>
    <property type="molecule type" value="Genomic_DNA"/>
</dbReference>
<dbReference type="InterPro" id="IPR050227">
    <property type="entry name" value="Rab"/>
</dbReference>
<feature type="region of interest" description="Disordered" evidence="7">
    <location>
        <begin position="114"/>
        <end position="133"/>
    </location>
</feature>
<keyword evidence="9" id="KW-1185">Reference proteome</keyword>
<proteinExistence type="predicted"/>
<keyword evidence="3" id="KW-0547">Nucleotide-binding</keyword>
<dbReference type="FunFam" id="3.40.50.300:FF:001348">
    <property type="entry name" value="Ras and EF-hand domain-containing protein"/>
    <property type="match status" value="1"/>
</dbReference>
<evidence type="ECO:0000256" key="7">
    <source>
        <dbReference type="SAM" id="MobiDB-lite"/>
    </source>
</evidence>
<dbReference type="GO" id="GO:0003924">
    <property type="term" value="F:GTPase activity"/>
    <property type="evidence" value="ECO:0007669"/>
    <property type="project" value="InterPro"/>
</dbReference>
<dbReference type="PROSITE" id="PS51419">
    <property type="entry name" value="RAB"/>
    <property type="match status" value="1"/>
</dbReference>
<keyword evidence="4 6" id="KW-0175">Coiled coil</keyword>
<dbReference type="SMART" id="SM00174">
    <property type="entry name" value="RHO"/>
    <property type="match status" value="1"/>
</dbReference>
<reference evidence="9" key="2">
    <citation type="submission" date="2017-12" db="EMBL/GenBank/DDBJ databases">
        <title>Genome sequence of the Bar-tailed Godwit (Limosa lapponica baueri).</title>
        <authorList>
            <person name="Lima N.C.B."/>
            <person name="Parody-Merino A.M."/>
            <person name="Battley P.F."/>
            <person name="Fidler A.E."/>
            <person name="Prosdocimi F."/>
        </authorList>
    </citation>
    <scope>NUCLEOTIDE SEQUENCE [LARGE SCALE GENOMIC DNA]</scope>
</reference>
<protein>
    <submittedName>
        <fullName evidence="8">Ras and ef-hand domain-containing</fullName>
    </submittedName>
</protein>
<dbReference type="InterPro" id="IPR027417">
    <property type="entry name" value="P-loop_NTPase"/>
</dbReference>
<evidence type="ECO:0000256" key="3">
    <source>
        <dbReference type="ARBA" id="ARBA00022741"/>
    </source>
</evidence>
<dbReference type="OrthoDB" id="9989112at2759"/>
<keyword evidence="2" id="KW-0963">Cytoplasm</keyword>
<dbReference type="PROSITE" id="PS51421">
    <property type="entry name" value="RAS"/>
    <property type="match status" value="1"/>
</dbReference>
<keyword evidence="5" id="KW-0342">GTP-binding</keyword>
<sequence>MEGPTQSLGTDIAQLQRQLGDIAQENDGLQRSLCQAERGISQLQAELEQLQGDFKQDQQCKRVQLALREMAEENLAATSYIRMLQTTNRTLYETNTSLRSALLLSQVRDMPVQAPSSLADEAEGPPGSAGHFSKRKLPAFTLQGCERREEPAAPCPMYRLVLAGDAGTGKSSFLLRLCRNEFREDISSTLGVDFQLKQLLVDGEQTTLQIWDTAGQERYRSIPRSYFRKAQGVLLLYDISSPSSFLSVRQWMEDIKAAGGPLPLMLVGNKLDLRPGLPEAAGVRTAHGQQLAMAHGSLFCEASAKDGTSVVEAVLHLAR</sequence>
<dbReference type="InterPro" id="IPR005225">
    <property type="entry name" value="Small_GTP-bd"/>
</dbReference>
<dbReference type="SUPFAM" id="SSF52540">
    <property type="entry name" value="P-loop containing nucleoside triphosphate hydrolases"/>
    <property type="match status" value="1"/>
</dbReference>